<reference evidence="4" key="1">
    <citation type="journal article" date="2019" name="Int. J. Syst. Evol. Microbiol.">
        <title>The Global Catalogue of Microorganisms (GCM) 10K type strain sequencing project: providing services to taxonomists for standard genome sequencing and annotation.</title>
        <authorList>
            <consortium name="The Broad Institute Genomics Platform"/>
            <consortium name="The Broad Institute Genome Sequencing Center for Infectious Disease"/>
            <person name="Wu L."/>
            <person name="Ma J."/>
        </authorList>
    </citation>
    <scope>NUCLEOTIDE SEQUENCE [LARGE SCALE GENOMIC DNA]</scope>
    <source>
        <strain evidence="4">KACC 11588</strain>
    </source>
</reference>
<name>A0ABW0S9U8_9RHOB</name>
<sequence>MKRLPLLLLPLLAACAAPAPEGGSLPGGLGGIFARPEAEPEAPPPLPPQVVAALPPGVPQSVVVRNGDGCYLVSVEVTVPPSGYPLEDAAGNPVCDGTPVATVAPPVTPPVTPTVTPPVPLDGGGLGPDTAPPLVPGNITPPAPIAPPNPA</sequence>
<dbReference type="RefSeq" id="WP_209838202.1">
    <property type="nucleotide sequence ID" value="NZ_JAGGJP010000002.1"/>
</dbReference>
<feature type="compositionally biased region" description="Pro residues" evidence="1">
    <location>
        <begin position="106"/>
        <end position="120"/>
    </location>
</feature>
<dbReference type="Proteomes" id="UP001596056">
    <property type="component" value="Unassembled WGS sequence"/>
</dbReference>
<evidence type="ECO:0000313" key="3">
    <source>
        <dbReference type="EMBL" id="MFC5565640.1"/>
    </source>
</evidence>
<dbReference type="PROSITE" id="PS51257">
    <property type="entry name" value="PROKAR_LIPOPROTEIN"/>
    <property type="match status" value="1"/>
</dbReference>
<evidence type="ECO:0000256" key="2">
    <source>
        <dbReference type="SAM" id="SignalP"/>
    </source>
</evidence>
<feature type="region of interest" description="Disordered" evidence="1">
    <location>
        <begin position="28"/>
        <end position="47"/>
    </location>
</feature>
<organism evidence="3 4">
    <name type="scientific">Rubellimicrobium aerolatum</name>
    <dbReference type="NCBI Taxonomy" id="490979"/>
    <lineage>
        <taxon>Bacteria</taxon>
        <taxon>Pseudomonadati</taxon>
        <taxon>Pseudomonadota</taxon>
        <taxon>Alphaproteobacteria</taxon>
        <taxon>Rhodobacterales</taxon>
        <taxon>Roseobacteraceae</taxon>
        <taxon>Rubellimicrobium</taxon>
    </lineage>
</organism>
<evidence type="ECO:0000256" key="1">
    <source>
        <dbReference type="SAM" id="MobiDB-lite"/>
    </source>
</evidence>
<evidence type="ECO:0000313" key="4">
    <source>
        <dbReference type="Proteomes" id="UP001596056"/>
    </source>
</evidence>
<feature type="region of interest" description="Disordered" evidence="1">
    <location>
        <begin position="104"/>
        <end position="151"/>
    </location>
</feature>
<feature type="chain" id="PRO_5045260063" evidence="2">
    <location>
        <begin position="20"/>
        <end position="151"/>
    </location>
</feature>
<feature type="signal peptide" evidence="2">
    <location>
        <begin position="1"/>
        <end position="19"/>
    </location>
</feature>
<proteinExistence type="predicted"/>
<accession>A0ABW0S9U8</accession>
<dbReference type="EMBL" id="JBHSNA010000002">
    <property type="protein sequence ID" value="MFC5565640.1"/>
    <property type="molecule type" value="Genomic_DNA"/>
</dbReference>
<keyword evidence="4" id="KW-1185">Reference proteome</keyword>
<gene>
    <name evidence="3" type="ORF">ACFPOC_04315</name>
</gene>
<protein>
    <submittedName>
        <fullName evidence="3">Uncharacterized protein</fullName>
    </submittedName>
</protein>
<keyword evidence="2" id="KW-0732">Signal</keyword>
<feature type="compositionally biased region" description="Pro residues" evidence="1">
    <location>
        <begin position="130"/>
        <end position="151"/>
    </location>
</feature>
<comment type="caution">
    <text evidence="3">The sequence shown here is derived from an EMBL/GenBank/DDBJ whole genome shotgun (WGS) entry which is preliminary data.</text>
</comment>